<keyword evidence="6 13" id="KW-0032">Aminotransferase</keyword>
<dbReference type="InterPro" id="IPR005815">
    <property type="entry name" value="BioA"/>
</dbReference>
<dbReference type="HAMAP" id="MF_00834">
    <property type="entry name" value="BioA"/>
    <property type="match status" value="1"/>
</dbReference>
<dbReference type="PROSITE" id="PS00600">
    <property type="entry name" value="AA_TRANSFER_CLASS_3"/>
    <property type="match status" value="1"/>
</dbReference>
<keyword evidence="10 13" id="KW-0663">Pyridoxal phosphate</keyword>
<evidence type="ECO:0000256" key="10">
    <source>
        <dbReference type="ARBA" id="ARBA00022898"/>
    </source>
</evidence>
<comment type="caution">
    <text evidence="13">Lacks conserved residue(s) required for the propagation of feature annotation.</text>
</comment>
<dbReference type="EC" id="2.6.1.62" evidence="13"/>
<dbReference type="AlphaFoldDB" id="A0A1E3X9U5"/>
<feature type="site" description="Participates in the substrate recognition with KAPA and in a stacking interaction with the adenine ring of SAM" evidence="13">
    <location>
        <position position="50"/>
    </location>
</feature>
<feature type="binding site" evidence="13">
    <location>
        <position position="445"/>
    </location>
    <ligand>
        <name>substrate</name>
    </ligand>
</feature>
<evidence type="ECO:0000256" key="11">
    <source>
        <dbReference type="ARBA" id="ARBA00048449"/>
    </source>
</evidence>
<dbReference type="GO" id="GO:0030170">
    <property type="term" value="F:pyridoxal phosphate binding"/>
    <property type="evidence" value="ECO:0007669"/>
    <property type="project" value="UniProtKB-UniRule"/>
</dbReference>
<dbReference type="InterPro" id="IPR015424">
    <property type="entry name" value="PyrdxlP-dep_Trfase"/>
</dbReference>
<feature type="binding site" evidence="13">
    <location>
        <begin position="147"/>
        <end position="148"/>
    </location>
    <ligand>
        <name>pyridoxal 5'-phosphate</name>
        <dbReference type="ChEBI" id="CHEBI:597326"/>
    </ligand>
</feature>
<comment type="function">
    <text evidence="13">Catalyzes the transfer of the alpha-amino group from S-adenosyl-L-methionine (SAM) to 7-keto-8-aminopelargonic acid (KAPA) to form 7,8-diaminopelargonic acid (DAPA). It is the only aminotransferase known to utilize SAM as an amino donor.</text>
</comment>
<dbReference type="Pfam" id="PF00202">
    <property type="entry name" value="Aminotran_3"/>
    <property type="match status" value="1"/>
</dbReference>
<dbReference type="InterPro" id="IPR015422">
    <property type="entry name" value="PyrdxlP-dep_Trfase_small"/>
</dbReference>
<comment type="pathway">
    <text evidence="3 13">Cofactor biosynthesis; biotin biosynthesis; 7,8-diaminononanoate from 8-amino-7-oxononanoate (SAM route): step 1/1.</text>
</comment>
<evidence type="ECO:0000256" key="7">
    <source>
        <dbReference type="ARBA" id="ARBA00022679"/>
    </source>
</evidence>
<evidence type="ECO:0000256" key="12">
    <source>
        <dbReference type="ARBA" id="ARBA00060970"/>
    </source>
</evidence>
<keyword evidence="8 13" id="KW-0949">S-adenosyl-L-methionine</keyword>
<sequence length="479" mass="54048">MNRKMKDNLCSTTNPSFVEDGSIIMHEQTGIKKIKEQLASWDKEYLWHPFTQMKDYVKEKPLIIEDGEGFILRDIDGNEYIDGISSMWCNIHGHRKKEIDDAIKVQLDKVAHTTLLGFSSVPAIKLSKRLVEMTPDDLTKVFYSDNGSTAIEVAIKMAFQYWQHKGYKDKTNFVALQHGYHGDTLGAIGIGGMDVFHNTFKPLLFKAMFAPSPYCYRCPYDKDRTKCSFECLSSLEEILSKNSDSIAAMVMEPLVQGAGGMIVHPEGYLSRAKELCKKYNVLFITDEIMVGFGRTGKMFACFHENVTPDIMALSKGINGGYMPLAVTLTTEEVYNAFIGDYGEQKTFFHGHTYTGNPLACSAALASLDIFENEKVIEGLRPKIDVLQKRLEEFTNLNSVGDIRQCGLIAGMELVKDKGTKEPYSWDEKIGIKVCLEARKRGLITRPLDNVIVVMPPLSINTYQLNKMMNILYESIEYVT</sequence>
<protein>
    <recommendedName>
        <fullName evidence="13">Adenosylmethionine-8-amino-7-oxononanoate aminotransferase</fullName>
        <ecNumber evidence="13">2.6.1.62</ecNumber>
    </recommendedName>
    <alternativeName>
        <fullName evidence="13">7,8-diamino-pelargonic acid aminotransferase</fullName>
        <shortName evidence="13">DAPA AT</shortName>
        <shortName evidence="13">DAPA aminotransferase</shortName>
    </alternativeName>
    <alternativeName>
        <fullName evidence="13">7,8-diaminononanoate synthase</fullName>
        <shortName evidence="13">DANS</shortName>
    </alternativeName>
    <alternativeName>
        <fullName evidence="13">Diaminopelargonic acid synthase</fullName>
    </alternativeName>
</protein>
<feature type="binding site" evidence="13">
    <location>
        <position position="315"/>
    </location>
    <ligand>
        <name>substrate</name>
    </ligand>
</feature>
<organism evidence="14 15">
    <name type="scientific">Candidatus Scalindua rubra</name>
    <dbReference type="NCBI Taxonomy" id="1872076"/>
    <lineage>
        <taxon>Bacteria</taxon>
        <taxon>Pseudomonadati</taxon>
        <taxon>Planctomycetota</taxon>
        <taxon>Candidatus Brocadiia</taxon>
        <taxon>Candidatus Brocadiales</taxon>
        <taxon>Candidatus Scalinduaceae</taxon>
        <taxon>Candidatus Scalindua</taxon>
    </lineage>
</organism>
<keyword evidence="5 13" id="KW-0963">Cytoplasm</keyword>
<dbReference type="UniPathway" id="UPA00078">
    <property type="reaction ID" value="UER00160"/>
</dbReference>
<evidence type="ECO:0000256" key="4">
    <source>
        <dbReference type="ARBA" id="ARBA00011738"/>
    </source>
</evidence>
<dbReference type="PANTHER" id="PTHR42684:SF17">
    <property type="entry name" value="ADENOSYLMETHIONINE-8-AMINO-7-OXONONANOATE AMINOTRANSFERASE"/>
    <property type="match status" value="1"/>
</dbReference>
<feature type="binding site" evidence="13">
    <location>
        <begin position="351"/>
        <end position="352"/>
    </location>
    <ligand>
        <name>pyridoxal 5'-phosphate</name>
        <dbReference type="ChEBI" id="CHEBI:597326"/>
    </ligand>
</feature>
<keyword evidence="7 13" id="KW-0808">Transferase</keyword>
<feature type="binding site" evidence="13">
    <location>
        <position position="350"/>
    </location>
    <ligand>
        <name>substrate</name>
    </ligand>
</feature>
<dbReference type="FunFam" id="3.40.640.10:FF:000078">
    <property type="entry name" value="Adenosylmethionine-8-amino-7-oxononanoate aminotransferase"/>
    <property type="match status" value="1"/>
</dbReference>
<comment type="subcellular location">
    <subcellularLocation>
        <location evidence="2 13">Cytoplasm</location>
    </subcellularLocation>
</comment>
<evidence type="ECO:0000313" key="14">
    <source>
        <dbReference type="EMBL" id="ODS32415.1"/>
    </source>
</evidence>
<name>A0A1E3X9U5_9BACT</name>
<proteinExistence type="inferred from homology"/>
<feature type="modified residue" description="N6-(pyridoxal phosphate)lysine" evidence="13">
    <location>
        <position position="315"/>
    </location>
</feature>
<dbReference type="GO" id="GO:0009102">
    <property type="term" value="P:biotin biosynthetic process"/>
    <property type="evidence" value="ECO:0007669"/>
    <property type="project" value="UniProtKB-UniRule"/>
</dbReference>
<feature type="binding site" evidence="13">
    <location>
        <position position="180"/>
    </location>
    <ligand>
        <name>substrate</name>
    </ligand>
</feature>
<evidence type="ECO:0000313" key="15">
    <source>
        <dbReference type="Proteomes" id="UP000094056"/>
    </source>
</evidence>
<dbReference type="InterPro" id="IPR005814">
    <property type="entry name" value="Aminotrans_3"/>
</dbReference>
<feature type="binding site" evidence="13">
    <location>
        <position position="286"/>
    </location>
    <ligand>
        <name>pyridoxal 5'-phosphate</name>
        <dbReference type="ChEBI" id="CHEBI:597326"/>
    </ligand>
</feature>
<dbReference type="Proteomes" id="UP000094056">
    <property type="component" value="Unassembled WGS sequence"/>
</dbReference>
<dbReference type="InterPro" id="IPR015421">
    <property type="entry name" value="PyrdxlP-dep_Trfase_major"/>
</dbReference>
<evidence type="ECO:0000256" key="6">
    <source>
        <dbReference type="ARBA" id="ARBA00022576"/>
    </source>
</evidence>
<dbReference type="EMBL" id="MAYW01000064">
    <property type="protein sequence ID" value="ODS32415.1"/>
    <property type="molecule type" value="Genomic_DNA"/>
</dbReference>
<keyword evidence="9 13" id="KW-0093">Biotin biosynthesis</keyword>
<dbReference type="NCBIfam" id="NF004624">
    <property type="entry name" value="PRK05964.1"/>
    <property type="match status" value="1"/>
</dbReference>
<dbReference type="PATRIC" id="fig|1872076.5.peg.2930"/>
<dbReference type="SUPFAM" id="SSF53383">
    <property type="entry name" value="PLP-dependent transferases"/>
    <property type="match status" value="1"/>
</dbReference>
<dbReference type="CDD" id="cd00610">
    <property type="entry name" value="OAT_like"/>
    <property type="match status" value="1"/>
</dbReference>
<comment type="similarity">
    <text evidence="12 13">Belongs to the class-III pyridoxal-phosphate-dependent aminotransferase family. BioA subfamily.</text>
</comment>
<evidence type="ECO:0000256" key="8">
    <source>
        <dbReference type="ARBA" id="ARBA00022691"/>
    </source>
</evidence>
<dbReference type="NCBIfam" id="TIGR00508">
    <property type="entry name" value="bioA"/>
    <property type="match status" value="1"/>
</dbReference>
<dbReference type="GO" id="GO:0004015">
    <property type="term" value="F:adenosylmethionine-8-amino-7-oxononanoate transaminase activity"/>
    <property type="evidence" value="ECO:0007669"/>
    <property type="project" value="UniProtKB-UniRule"/>
</dbReference>
<evidence type="ECO:0000256" key="5">
    <source>
        <dbReference type="ARBA" id="ARBA00022490"/>
    </source>
</evidence>
<evidence type="ECO:0000256" key="1">
    <source>
        <dbReference type="ARBA" id="ARBA00001933"/>
    </source>
</evidence>
<evidence type="ECO:0000256" key="13">
    <source>
        <dbReference type="HAMAP-Rule" id="MF_00834"/>
    </source>
</evidence>
<evidence type="ECO:0000256" key="2">
    <source>
        <dbReference type="ARBA" id="ARBA00004496"/>
    </source>
</evidence>
<accession>A0A1E3X9U5</accession>
<comment type="caution">
    <text evidence="14">The sequence shown here is derived from an EMBL/GenBank/DDBJ whole genome shotgun (WGS) entry which is preliminary data.</text>
</comment>
<dbReference type="PANTHER" id="PTHR42684">
    <property type="entry name" value="ADENOSYLMETHIONINE-8-AMINO-7-OXONONANOATE AMINOTRANSFERASE"/>
    <property type="match status" value="1"/>
</dbReference>
<comment type="catalytic activity">
    <reaction evidence="11 13">
        <text>(8S)-8-amino-7-oxononanoate + S-adenosyl-L-methionine = S-adenosyl-4-methylsulfanyl-2-oxobutanoate + (7R,8S)-7,8-diammoniononanoate</text>
        <dbReference type="Rhea" id="RHEA:16861"/>
        <dbReference type="ChEBI" id="CHEBI:16490"/>
        <dbReference type="ChEBI" id="CHEBI:59789"/>
        <dbReference type="ChEBI" id="CHEBI:149468"/>
        <dbReference type="ChEBI" id="CHEBI:149469"/>
        <dbReference type="EC" id="2.6.1.62"/>
    </reaction>
</comment>
<comment type="cofactor">
    <cofactor evidence="1 13">
        <name>pyridoxal 5'-phosphate</name>
        <dbReference type="ChEBI" id="CHEBI:597326"/>
    </cofactor>
</comment>
<dbReference type="Gene3D" id="3.90.1150.10">
    <property type="entry name" value="Aspartate Aminotransferase, domain 1"/>
    <property type="match status" value="1"/>
</dbReference>
<reference evidence="14 15" key="1">
    <citation type="submission" date="2016-07" db="EMBL/GenBank/DDBJ databases">
        <title>Draft genome of Scalindua rubra, obtained from a brine-seawater interface in the Red Sea, sheds light on salt adaptation in anammox bacteria.</title>
        <authorList>
            <person name="Speth D.R."/>
            <person name="Lagkouvardos I."/>
            <person name="Wang Y."/>
            <person name="Qian P.-Y."/>
            <person name="Dutilh B.E."/>
            <person name="Jetten M.S."/>
        </authorList>
    </citation>
    <scope>NUCLEOTIDE SEQUENCE [LARGE SCALE GENOMIC DNA]</scope>
    <source>
        <strain evidence="14">BSI-1</strain>
    </source>
</reference>
<evidence type="ECO:0000256" key="3">
    <source>
        <dbReference type="ARBA" id="ARBA00005063"/>
    </source>
</evidence>
<comment type="subunit">
    <text evidence="4 13">Homodimer.</text>
</comment>
<evidence type="ECO:0000256" key="9">
    <source>
        <dbReference type="ARBA" id="ARBA00022756"/>
    </source>
</evidence>
<gene>
    <name evidence="13" type="primary">bioA</name>
    <name evidence="14" type="ORF">SCARUB_02482</name>
</gene>
<dbReference type="InterPro" id="IPR049704">
    <property type="entry name" value="Aminotrans_3_PPA_site"/>
</dbReference>
<dbReference type="GO" id="GO:0005737">
    <property type="term" value="C:cytoplasm"/>
    <property type="evidence" value="ECO:0007669"/>
    <property type="project" value="UniProtKB-SubCell"/>
</dbReference>
<dbReference type="Gene3D" id="3.40.640.10">
    <property type="entry name" value="Type I PLP-dependent aspartate aminotransferase-like (Major domain)"/>
    <property type="match status" value="1"/>
</dbReference>